<reference evidence="2" key="1">
    <citation type="journal article" date="2021" name="Nat. Commun.">
        <title>Genetic determinants of endophytism in the Arabidopsis root mycobiome.</title>
        <authorList>
            <person name="Mesny F."/>
            <person name="Miyauchi S."/>
            <person name="Thiergart T."/>
            <person name="Pickel B."/>
            <person name="Atanasova L."/>
            <person name="Karlsson M."/>
            <person name="Huettel B."/>
            <person name="Barry K.W."/>
            <person name="Haridas S."/>
            <person name="Chen C."/>
            <person name="Bauer D."/>
            <person name="Andreopoulos W."/>
            <person name="Pangilinan J."/>
            <person name="LaButti K."/>
            <person name="Riley R."/>
            <person name="Lipzen A."/>
            <person name="Clum A."/>
            <person name="Drula E."/>
            <person name="Henrissat B."/>
            <person name="Kohler A."/>
            <person name="Grigoriev I.V."/>
            <person name="Martin F.M."/>
            <person name="Hacquard S."/>
        </authorList>
    </citation>
    <scope>NUCLEOTIDE SEQUENCE</scope>
    <source>
        <strain evidence="2">MPI-CAGE-CH-0243</strain>
    </source>
</reference>
<accession>A0A9P9IZ07</accession>
<dbReference type="OrthoDB" id="3776562at2759"/>
<comment type="caution">
    <text evidence="2">The sequence shown here is derived from an EMBL/GenBank/DDBJ whole genome shotgun (WGS) entry which is preliminary data.</text>
</comment>
<proteinExistence type="predicted"/>
<evidence type="ECO:0000313" key="2">
    <source>
        <dbReference type="EMBL" id="KAH7136145.1"/>
    </source>
</evidence>
<protein>
    <submittedName>
        <fullName evidence="2">Uncharacterized protein</fullName>
    </submittedName>
</protein>
<feature type="compositionally biased region" description="Basic residues" evidence="1">
    <location>
        <begin position="371"/>
        <end position="380"/>
    </location>
</feature>
<sequence>MLALSSLQSFLINGNSLDTATTRNSNLTAEPAGALSSTNTVEPIKPRPTFYPWSRLPLELRALILSHAITKPRRIRPLTHKIISSHVLLPLTLTSREIRNEALKIYYSGPPVILSVDSGYVSHPHAETCTYITNLELQISFPAYLKASDVSEAWEPLLGSGKMWQKGLICLKVLRVVVTQQGECLSKPAIDKLFYEDIVEFQSAGQLHKAYVEFERRLRHVKLPFRTRRAEVDFLGLQCGQWTMNGEPRWINGKECPHGCAKRVATALAHRIMKESEKIKEKDVEARLTSINDEREQEIYQIRIWEADRAKLLEELKRKETLQREERLAYLALHPEEKKPTGKFKPLPKKTSSFKRRERRCRVKKAVESRRRQRRTKIPW</sequence>
<dbReference type="Proteomes" id="UP000700596">
    <property type="component" value="Unassembled WGS sequence"/>
</dbReference>
<evidence type="ECO:0000313" key="3">
    <source>
        <dbReference type="Proteomes" id="UP000700596"/>
    </source>
</evidence>
<feature type="compositionally biased region" description="Basic residues" evidence="1">
    <location>
        <begin position="346"/>
        <end position="364"/>
    </location>
</feature>
<gene>
    <name evidence="2" type="ORF">B0J11DRAFT_502930</name>
</gene>
<organism evidence="2 3">
    <name type="scientific">Dendryphion nanum</name>
    <dbReference type="NCBI Taxonomy" id="256645"/>
    <lineage>
        <taxon>Eukaryota</taxon>
        <taxon>Fungi</taxon>
        <taxon>Dikarya</taxon>
        <taxon>Ascomycota</taxon>
        <taxon>Pezizomycotina</taxon>
        <taxon>Dothideomycetes</taxon>
        <taxon>Pleosporomycetidae</taxon>
        <taxon>Pleosporales</taxon>
        <taxon>Torulaceae</taxon>
        <taxon>Dendryphion</taxon>
    </lineage>
</organism>
<dbReference type="EMBL" id="JAGMWT010000002">
    <property type="protein sequence ID" value="KAH7136145.1"/>
    <property type="molecule type" value="Genomic_DNA"/>
</dbReference>
<feature type="region of interest" description="Disordered" evidence="1">
    <location>
        <begin position="338"/>
        <end position="380"/>
    </location>
</feature>
<name>A0A9P9IZ07_9PLEO</name>
<evidence type="ECO:0000256" key="1">
    <source>
        <dbReference type="SAM" id="MobiDB-lite"/>
    </source>
</evidence>
<keyword evidence="3" id="KW-1185">Reference proteome</keyword>
<dbReference type="AlphaFoldDB" id="A0A9P9IZ07"/>